<dbReference type="GeneID" id="15392628"/>
<feature type="region of interest" description="Disordered" evidence="1">
    <location>
        <begin position="195"/>
        <end position="229"/>
    </location>
</feature>
<proteinExistence type="predicted"/>
<dbReference type="KEGG" id="ast:Asulf_00987"/>
<reference evidence="2 3" key="1">
    <citation type="journal article" date="2013" name="Genome Announc.">
        <title>Complete Genome Sequence of the Thermophilic and Facultatively Chemolithoautotrophic Sulfate Reducer Archaeoglobus sulfaticallidus Strain PM70-1T.</title>
        <authorList>
            <person name="Stokke R."/>
            <person name="Hocking W.P."/>
            <person name="Steinsbu B.O."/>
            <person name="Steen I.H."/>
        </authorList>
    </citation>
    <scope>NUCLEOTIDE SEQUENCE [LARGE SCALE GENOMIC DNA]</scope>
    <source>
        <strain evidence="2">PM70-1</strain>
    </source>
</reference>
<dbReference type="EMBL" id="CP005290">
    <property type="protein sequence ID" value="AGK60991.1"/>
    <property type="molecule type" value="Genomic_DNA"/>
</dbReference>
<feature type="compositionally biased region" description="Acidic residues" evidence="1">
    <location>
        <begin position="217"/>
        <end position="229"/>
    </location>
</feature>
<evidence type="ECO:0000313" key="2">
    <source>
        <dbReference type="EMBL" id="AGK60991.1"/>
    </source>
</evidence>
<dbReference type="AlphaFoldDB" id="N0BKG9"/>
<dbReference type="Proteomes" id="UP000013307">
    <property type="component" value="Chromosome"/>
</dbReference>
<gene>
    <name evidence="2" type="ORF">Asulf_00987</name>
</gene>
<accession>N0BKG9</accession>
<dbReference type="RefSeq" id="WP_015590589.1">
    <property type="nucleotide sequence ID" value="NC_021169.1"/>
</dbReference>
<dbReference type="OrthoDB" id="56523at2157"/>
<feature type="compositionally biased region" description="Basic and acidic residues" evidence="1">
    <location>
        <begin position="195"/>
        <end position="216"/>
    </location>
</feature>
<dbReference type="STRING" id="387631.Asulf_00987"/>
<evidence type="ECO:0000256" key="1">
    <source>
        <dbReference type="SAM" id="MobiDB-lite"/>
    </source>
</evidence>
<evidence type="ECO:0000313" key="3">
    <source>
        <dbReference type="Proteomes" id="UP000013307"/>
    </source>
</evidence>
<dbReference type="HOGENOM" id="CLU_080075_1_0_2"/>
<organism evidence="2 3">
    <name type="scientific">Archaeoglobus sulfaticallidus PM70-1</name>
    <dbReference type="NCBI Taxonomy" id="387631"/>
    <lineage>
        <taxon>Archaea</taxon>
        <taxon>Methanobacteriati</taxon>
        <taxon>Methanobacteriota</taxon>
        <taxon>Archaeoglobi</taxon>
        <taxon>Archaeoglobales</taxon>
        <taxon>Archaeoglobaceae</taxon>
        <taxon>Archaeoglobus</taxon>
    </lineage>
</organism>
<sequence length="254" mass="29618">MDTAYRREIAKRVFAYELSKTTHSITEGEGKAPKYVLLPTGERCNRVFMVGVLLDKEEVSPDTNFWRLRISDPTGVISAFVGRFQTSAMEAIIGIEPPEVISIVAKVNLFEGETRKMLSLRPESIAVVDIKTRDYFVLDTAKRTLERIKKMLEEEDEDCRLAKEIYGMNVREYIDVVKKAVISIKEEAEAYREIDEAEKDADKDREEDREEVRDEMKEPEEDEFEIDEGMDEDYDYFEFDEEEFDLSDILDEEE</sequence>
<dbReference type="eggNOG" id="arCOG02257">
    <property type="taxonomic scope" value="Archaea"/>
</dbReference>
<protein>
    <submittedName>
        <fullName evidence="2">Uncharacterized protein conserved in archaea</fullName>
    </submittedName>
</protein>
<name>N0BKG9_9EURY</name>
<keyword evidence="3" id="KW-1185">Reference proteome</keyword>